<accession>A0ABM3MRS5</accession>
<name>A0ABM3MRS5_GALME</name>
<sequence length="140" mass="16146">MVYKWYGLFKQGRESIEDSPPSGRPIDANTPEIVAKVEKLVLGDTRLKEKQLTALVGVSETSILNIIHHHLGMTKLCEESREEVMARIVIGDETWVHHYEPKSKQESMHWHKKGTTPLKKCPNRLERSWRISFGIQKVCL</sequence>
<dbReference type="PANTHER" id="PTHR46060">
    <property type="entry name" value="MARINER MOS1 TRANSPOSASE-LIKE PROTEIN"/>
    <property type="match status" value="1"/>
</dbReference>
<protein>
    <submittedName>
        <fullName evidence="2 3">Protein GVQW3-like</fullName>
    </submittedName>
</protein>
<dbReference type="GeneID" id="113520255"/>
<dbReference type="RefSeq" id="XP_052754065.1">
    <property type="nucleotide sequence ID" value="XM_052898105.1"/>
</dbReference>
<gene>
    <name evidence="2 3" type="primary">LOC113520255</name>
</gene>
<evidence type="ECO:0000313" key="2">
    <source>
        <dbReference type="RefSeq" id="XP_052754065.1"/>
    </source>
</evidence>
<dbReference type="Proteomes" id="UP001652740">
    <property type="component" value="Unplaced"/>
</dbReference>
<keyword evidence="1" id="KW-1185">Reference proteome</keyword>
<organism evidence="1 3">
    <name type="scientific">Galleria mellonella</name>
    <name type="common">Greater wax moth</name>
    <dbReference type="NCBI Taxonomy" id="7137"/>
    <lineage>
        <taxon>Eukaryota</taxon>
        <taxon>Metazoa</taxon>
        <taxon>Ecdysozoa</taxon>
        <taxon>Arthropoda</taxon>
        <taxon>Hexapoda</taxon>
        <taxon>Insecta</taxon>
        <taxon>Pterygota</taxon>
        <taxon>Neoptera</taxon>
        <taxon>Endopterygota</taxon>
        <taxon>Lepidoptera</taxon>
        <taxon>Glossata</taxon>
        <taxon>Ditrysia</taxon>
        <taxon>Pyraloidea</taxon>
        <taxon>Pyralidae</taxon>
        <taxon>Galleriinae</taxon>
        <taxon>Galleria</taxon>
    </lineage>
</organism>
<reference evidence="2 3" key="1">
    <citation type="submission" date="2025-05" db="UniProtKB">
        <authorList>
            <consortium name="RefSeq"/>
        </authorList>
    </citation>
    <scope>IDENTIFICATION</scope>
    <source>
        <tissue evidence="2 3">Whole larvae</tissue>
    </source>
</reference>
<dbReference type="InterPro" id="IPR052709">
    <property type="entry name" value="Transposase-MT_Hybrid"/>
</dbReference>
<dbReference type="RefSeq" id="XP_052754066.1">
    <property type="nucleotide sequence ID" value="XM_052898106.1"/>
</dbReference>
<evidence type="ECO:0000313" key="3">
    <source>
        <dbReference type="RefSeq" id="XP_052754066.1"/>
    </source>
</evidence>
<proteinExistence type="predicted"/>
<evidence type="ECO:0000313" key="1">
    <source>
        <dbReference type="Proteomes" id="UP001652740"/>
    </source>
</evidence>
<dbReference type="Gene3D" id="3.30.420.10">
    <property type="entry name" value="Ribonuclease H-like superfamily/Ribonuclease H"/>
    <property type="match status" value="1"/>
</dbReference>
<dbReference type="PANTHER" id="PTHR46060:SF1">
    <property type="entry name" value="MARINER MOS1 TRANSPOSASE-LIKE PROTEIN"/>
    <property type="match status" value="1"/>
</dbReference>
<dbReference type="InterPro" id="IPR036397">
    <property type="entry name" value="RNaseH_sf"/>
</dbReference>